<dbReference type="PANTHER" id="PTHR10009">
    <property type="entry name" value="PROTEIN YELLOW-RELATED"/>
    <property type="match status" value="1"/>
</dbReference>
<proteinExistence type="predicted"/>
<evidence type="ECO:0000256" key="2">
    <source>
        <dbReference type="ARBA" id="ARBA00022525"/>
    </source>
</evidence>
<dbReference type="Gene3D" id="2.120.10.30">
    <property type="entry name" value="TolB, C-terminal domain"/>
    <property type="match status" value="1"/>
</dbReference>
<evidence type="ECO:0000256" key="1">
    <source>
        <dbReference type="ARBA" id="ARBA00004613"/>
    </source>
</evidence>
<feature type="region of interest" description="Disordered" evidence="3">
    <location>
        <begin position="89"/>
        <end position="109"/>
    </location>
</feature>
<dbReference type="SUPFAM" id="SSF63829">
    <property type="entry name" value="Calcium-dependent phosphotriesterase"/>
    <property type="match status" value="1"/>
</dbReference>
<protein>
    <submittedName>
        <fullName evidence="4">Yellow</fullName>
    </submittedName>
</protein>
<dbReference type="EMBL" id="BJYG01000016">
    <property type="protein sequence ID" value="GEN63136.1"/>
    <property type="molecule type" value="Genomic_DNA"/>
</dbReference>
<gene>
    <name evidence="4" type="ORF">AOE01nite_13600</name>
</gene>
<comment type="subcellular location">
    <subcellularLocation>
        <location evidence="1">Secreted</location>
    </subcellularLocation>
</comment>
<organism evidence="4 5">
    <name type="scientific">Acetobacter oeni</name>
    <dbReference type="NCBI Taxonomy" id="304077"/>
    <lineage>
        <taxon>Bacteria</taxon>
        <taxon>Pseudomonadati</taxon>
        <taxon>Pseudomonadota</taxon>
        <taxon>Alphaproteobacteria</taxon>
        <taxon>Acetobacterales</taxon>
        <taxon>Acetobacteraceae</taxon>
        <taxon>Acetobacter</taxon>
    </lineage>
</organism>
<keyword evidence="5" id="KW-1185">Reference proteome</keyword>
<evidence type="ECO:0000313" key="5">
    <source>
        <dbReference type="Proteomes" id="UP000321746"/>
    </source>
</evidence>
<dbReference type="Pfam" id="PF03022">
    <property type="entry name" value="MRJP"/>
    <property type="match status" value="1"/>
</dbReference>
<dbReference type="InterPro" id="IPR017996">
    <property type="entry name" value="MRJP/yellow-related"/>
</dbReference>
<dbReference type="InterPro" id="IPR011042">
    <property type="entry name" value="6-blade_b-propeller_TolB-like"/>
</dbReference>
<sequence length="394" mass="41736">MLTGCCLNILAHMIQDNMKRQLILLLFLVSMAAAAVLPGLAVHMPHKPEASAADLTPVLTSTSQIIDAVIALPDGRLVLEAPSWVGNPSPQLSVGKPGASSPPTPYPDAEWNDNNGDISHHFVSITGITLTKDGKLWVADSGVPDREKPPTAPARLICIDTATSQVTRIIPVPPAELHPGSILGGIAVHDQTAYVTDSGVAGLLAVDLQTGETRRALDRVSALTAGRPINAAAGIVRAPNGHPLAIDASLIAVSPDGKWLYVQPYCGPLFHVATSLFSDPGTTNAALQESATRWYKTNALGGLTVGPDGTLYWADVTTGSIDSYTEGRIPHHLITDTRLHWPGGLSLSGQTLYIPASQLDQAARFHNGHSAVRWPVTIYRLKVPEDATSNVLHK</sequence>
<accession>A0A511XJL0</accession>
<name>A0A511XJL0_9PROT</name>
<comment type="caution">
    <text evidence="4">The sequence shown here is derived from an EMBL/GenBank/DDBJ whole genome shotgun (WGS) entry which is preliminary data.</text>
</comment>
<evidence type="ECO:0000256" key="3">
    <source>
        <dbReference type="SAM" id="MobiDB-lite"/>
    </source>
</evidence>
<keyword evidence="2" id="KW-0964">Secreted</keyword>
<evidence type="ECO:0000313" key="4">
    <source>
        <dbReference type="EMBL" id="GEN63136.1"/>
    </source>
</evidence>
<dbReference type="PANTHER" id="PTHR10009:SF18">
    <property type="entry name" value="PROTEIN YELLOW-LIKE PROTEIN"/>
    <property type="match status" value="1"/>
</dbReference>
<dbReference type="AlphaFoldDB" id="A0A511XJL0"/>
<dbReference type="Proteomes" id="UP000321746">
    <property type="component" value="Unassembled WGS sequence"/>
</dbReference>
<dbReference type="GO" id="GO:0005576">
    <property type="term" value="C:extracellular region"/>
    <property type="evidence" value="ECO:0007669"/>
    <property type="project" value="UniProtKB-SubCell"/>
</dbReference>
<reference evidence="4 5" key="1">
    <citation type="submission" date="2019-07" db="EMBL/GenBank/DDBJ databases">
        <title>Whole genome shotgun sequence of Acetobacter oeni NBRC 105207.</title>
        <authorList>
            <person name="Hosoyama A."/>
            <person name="Uohara A."/>
            <person name="Ohji S."/>
            <person name="Ichikawa N."/>
        </authorList>
    </citation>
    <scope>NUCLEOTIDE SEQUENCE [LARGE SCALE GENOMIC DNA]</scope>
    <source>
        <strain evidence="4 5">NBRC 105207</strain>
    </source>
</reference>